<feature type="signal peptide" evidence="1">
    <location>
        <begin position="1"/>
        <end position="25"/>
    </location>
</feature>
<keyword evidence="4" id="KW-1185">Reference proteome</keyword>
<feature type="domain" description="FAS1" evidence="2">
    <location>
        <begin position="347"/>
        <end position="485"/>
    </location>
</feature>
<dbReference type="SMART" id="SM00554">
    <property type="entry name" value="FAS1"/>
    <property type="match status" value="4"/>
</dbReference>
<dbReference type="FunFam" id="2.30.180.10:FF:000032">
    <property type="entry name" value="Fasciclin domain-containing protein, putative"/>
    <property type="match status" value="1"/>
</dbReference>
<reference evidence="3 4" key="1">
    <citation type="submission" date="2019-06" db="EMBL/GenBank/DDBJ databases">
        <title>Gramella sabulilitoris sp. nov., isolated from a marine sand.</title>
        <authorList>
            <person name="Yoon J.-H."/>
        </authorList>
    </citation>
    <scope>NUCLEOTIDE SEQUENCE [LARGE SCALE GENOMIC DNA]</scope>
    <source>
        <strain evidence="3 4">HSMS-1</strain>
    </source>
</reference>
<evidence type="ECO:0000259" key="2">
    <source>
        <dbReference type="PROSITE" id="PS50213"/>
    </source>
</evidence>
<proteinExistence type="predicted"/>
<evidence type="ECO:0000313" key="4">
    <source>
        <dbReference type="Proteomes" id="UP000315131"/>
    </source>
</evidence>
<keyword evidence="1" id="KW-0732">Signal</keyword>
<evidence type="ECO:0000313" key="3">
    <source>
        <dbReference type="EMBL" id="TRO65269.1"/>
    </source>
</evidence>
<gene>
    <name evidence="3" type="ORF">FGM01_07620</name>
</gene>
<dbReference type="Pfam" id="PF02469">
    <property type="entry name" value="Fasciclin"/>
    <property type="match status" value="4"/>
</dbReference>
<name>A0A550I2T8_9FLAO</name>
<dbReference type="InterPro" id="IPR036378">
    <property type="entry name" value="FAS1_dom_sf"/>
</dbReference>
<dbReference type="InterPro" id="IPR000782">
    <property type="entry name" value="FAS1_domain"/>
</dbReference>
<dbReference type="GO" id="GO:0005615">
    <property type="term" value="C:extracellular space"/>
    <property type="evidence" value="ECO:0007669"/>
    <property type="project" value="TreeGrafter"/>
</dbReference>
<dbReference type="InterPro" id="IPR050904">
    <property type="entry name" value="Adhesion/Biosynth-related"/>
</dbReference>
<dbReference type="SUPFAM" id="SSF82153">
    <property type="entry name" value="FAS1 domain"/>
    <property type="match status" value="4"/>
</dbReference>
<comment type="caution">
    <text evidence="3">The sequence shown here is derived from an EMBL/GenBank/DDBJ whole genome shotgun (WGS) entry which is preliminary data.</text>
</comment>
<dbReference type="RefSeq" id="WP_143410563.1">
    <property type="nucleotide sequence ID" value="NZ_VHSF01000002.1"/>
</dbReference>
<sequence length="636" mass="66479">MNFILKNLKLSALALIICLGFTACDEEDDFQFTDDVTVTPDPTDDVVEANTIVDFADENGFSSLVAALEAANLTATLDGDTEYTVFAPTDEAFAAFLTANGFASLGDVPTDVLELILLNHVQAGSILSTDLSTGYITSSAEAGPDGENVSLFINTEGGVTINGVSTVTSADNIVDNGVVHAVDAVIGLPDVTTFATADPTFSILVQALTREDDYNYVAADGTGILQTSGDSPAPFTVFAPTDDAFVALLDELGMAGLDDIPADLLAKVLNYHVVTDANVVAGDLTDAMEVTTFESGTFTIYLGENVTIVDENDRSTTIIVTDVQATNGVIHAIDRVLLPEDDAFTPDNSIADFTANSENYSSLFAALRAADLFSVLDGDTEYTVFAPDNDAFAAFLSDMGFASLDEVPEDVLEQVLLNHVQAGSITAGDLQTGYYTSSSTAGPDGENLSLYVNTDGGVTLNGVSTVTTADVMVDNGVIHAVDAVIGLPNVVTFALADPTFSILVDALTREDSYTFVDILSSPDTNTPFTVFAPTNAAFGDLLTDLELNALADLDADVLSEVLSYHVVTEANATSGTLTDGMTITTFQGEDVTINVGDNVTVTDVGGRTATVVLADVQGTNGVIHAIDMVLLPTLDD</sequence>
<feature type="domain" description="FAS1" evidence="2">
    <location>
        <begin position="487"/>
        <end position="630"/>
    </location>
</feature>
<dbReference type="EMBL" id="VHSF01000002">
    <property type="protein sequence ID" value="TRO65269.1"/>
    <property type="molecule type" value="Genomic_DNA"/>
</dbReference>
<dbReference type="Gene3D" id="2.30.180.10">
    <property type="entry name" value="FAS1 domain"/>
    <property type="match status" value="4"/>
</dbReference>
<accession>A0A550I2T8</accession>
<dbReference type="PROSITE" id="PS50213">
    <property type="entry name" value="FAS1"/>
    <property type="match status" value="4"/>
</dbReference>
<evidence type="ECO:0000256" key="1">
    <source>
        <dbReference type="SAM" id="SignalP"/>
    </source>
</evidence>
<feature type="domain" description="FAS1" evidence="2">
    <location>
        <begin position="48"/>
        <end position="186"/>
    </location>
</feature>
<dbReference type="Proteomes" id="UP000315131">
    <property type="component" value="Unassembled WGS sequence"/>
</dbReference>
<dbReference type="AlphaFoldDB" id="A0A550I2T8"/>
<dbReference type="OrthoDB" id="9800666at2"/>
<dbReference type="PANTHER" id="PTHR10900:SF77">
    <property type="entry name" value="FI19380P1"/>
    <property type="match status" value="1"/>
</dbReference>
<dbReference type="PROSITE" id="PS51257">
    <property type="entry name" value="PROKAR_LIPOPROTEIN"/>
    <property type="match status" value="1"/>
</dbReference>
<feature type="chain" id="PRO_5021885941" evidence="1">
    <location>
        <begin position="26"/>
        <end position="636"/>
    </location>
</feature>
<organism evidence="3 4">
    <name type="scientific">Christiangramia sabulilitoris</name>
    <dbReference type="NCBI Taxonomy" id="2583991"/>
    <lineage>
        <taxon>Bacteria</taxon>
        <taxon>Pseudomonadati</taxon>
        <taxon>Bacteroidota</taxon>
        <taxon>Flavobacteriia</taxon>
        <taxon>Flavobacteriales</taxon>
        <taxon>Flavobacteriaceae</taxon>
        <taxon>Christiangramia</taxon>
    </lineage>
</organism>
<dbReference type="PANTHER" id="PTHR10900">
    <property type="entry name" value="PERIOSTIN-RELATED"/>
    <property type="match status" value="1"/>
</dbReference>
<feature type="domain" description="FAS1" evidence="2">
    <location>
        <begin position="188"/>
        <end position="337"/>
    </location>
</feature>
<protein>
    <submittedName>
        <fullName evidence="3">Fasciclin domain-containing protein</fullName>
    </submittedName>
</protein>